<dbReference type="Pfam" id="PF01436">
    <property type="entry name" value="NHL"/>
    <property type="match status" value="2"/>
</dbReference>
<evidence type="ECO:0000256" key="2">
    <source>
        <dbReference type="PROSITE-ProRule" id="PRU00504"/>
    </source>
</evidence>
<reference evidence="4 5" key="1">
    <citation type="submission" date="2021-11" db="EMBL/GenBank/DDBJ databases">
        <authorList>
            <person name="Huq M.A."/>
        </authorList>
    </citation>
    <scope>NUCLEOTIDE SEQUENCE [LARGE SCALE GENOMIC DNA]</scope>
    <source>
        <strain evidence="4 5">MAHUQ-52</strain>
    </source>
</reference>
<evidence type="ECO:0000256" key="1">
    <source>
        <dbReference type="ARBA" id="ARBA00022737"/>
    </source>
</evidence>
<organism evidence="4 5">
    <name type="scientific">Massilia agrisoli</name>
    <dbReference type="NCBI Taxonomy" id="2892444"/>
    <lineage>
        <taxon>Bacteria</taxon>
        <taxon>Pseudomonadati</taxon>
        <taxon>Pseudomonadota</taxon>
        <taxon>Betaproteobacteria</taxon>
        <taxon>Burkholderiales</taxon>
        <taxon>Oxalobacteraceae</taxon>
        <taxon>Telluria group</taxon>
        <taxon>Massilia</taxon>
    </lineage>
</organism>
<dbReference type="Proteomes" id="UP001198701">
    <property type="component" value="Unassembled WGS sequence"/>
</dbReference>
<dbReference type="Gene3D" id="2.120.10.30">
    <property type="entry name" value="TolB, C-terminal domain"/>
    <property type="match status" value="3"/>
</dbReference>
<evidence type="ECO:0000313" key="5">
    <source>
        <dbReference type="Proteomes" id="UP001198701"/>
    </source>
</evidence>
<feature type="repeat" description="NHL" evidence="2">
    <location>
        <begin position="118"/>
        <end position="148"/>
    </location>
</feature>
<dbReference type="SUPFAM" id="SSF101898">
    <property type="entry name" value="NHL repeat"/>
    <property type="match status" value="1"/>
</dbReference>
<name>A0ABS8J084_9BURK</name>
<dbReference type="InterPro" id="IPR011042">
    <property type="entry name" value="6-blade_b-propeller_TolB-like"/>
</dbReference>
<dbReference type="RefSeq" id="WP_229433842.1">
    <property type="nucleotide sequence ID" value="NZ_JAJHPV010000020.1"/>
</dbReference>
<sequence length="702" mass="73195">MTPKHRTRIILAALAAAFAAAALFWPRGPGSHIGAKIGAIVQARTELGWPVYVTTIAGGPAAGFADPYGLAIDRAGNLFASDGGDNNRIVKIAPDGGITTVAGQREGFADGAGTAAAFHTPSAVAIDASGNLYVADTGNHAIRKVTPGGAVSTLAGNGQPGYSDGQGSAARFNGPVGVAVDKDGNVFVADTYNDRIRRITPGGIVTTVAGDGVPGDQDGQALAARFDTPAALVVDSTGSILVADTHNGAIRKVSRDGMVSTLARVPADVEQPLMRRPASLALTHDGFLYVGDLARGRILQVSPEGQLRGLTGIGIDFHPGDERSARFGRPAGIALGPDGSLYVADALRRAVRKVARREGAAAPPLEDHAQAAAAPPQAPFPWPVRPQQNWHEVVGVVGEVRGSYEGESRHHFHNGLDIQAAMGEPVLAVANEKVSSPLANWGHGGVGEGIAVDNFSYIHMRVGRGARDELLDPDRFAALRDDAGKVQRVRVRRGARFAVGDAIGSVNRMYHVHLVHRPLGVERNALALPFPGLSDGVAPRINSIALVDRDGKPLAARRGKRLAVPAAAGPLAIVVDAFDQGDGNAARRRLGLYKLGYQLLGADGVPLPGFEEALVNIEFNRLPPDEESVKVAYADGSGITVYGSKATRFLYQVTNTVRDGVARPGSWNPAGLAPGDYTIRILAADYAGNVALGGRDLAITVQ</sequence>
<keyword evidence="1" id="KW-0677">Repeat</keyword>
<proteinExistence type="predicted"/>
<feature type="region of interest" description="Disordered" evidence="3">
    <location>
        <begin position="358"/>
        <end position="384"/>
    </location>
</feature>
<protein>
    <submittedName>
        <fullName evidence="4">Gluconolaconase</fullName>
    </submittedName>
</protein>
<feature type="compositionally biased region" description="Low complexity" evidence="3">
    <location>
        <begin position="360"/>
        <end position="375"/>
    </location>
</feature>
<gene>
    <name evidence="4" type="ORF">LMJ30_18225</name>
</gene>
<keyword evidence="5" id="KW-1185">Reference proteome</keyword>
<feature type="repeat" description="NHL" evidence="2">
    <location>
        <begin position="167"/>
        <end position="202"/>
    </location>
</feature>
<evidence type="ECO:0000313" key="4">
    <source>
        <dbReference type="EMBL" id="MCC6072874.1"/>
    </source>
</evidence>
<evidence type="ECO:0000256" key="3">
    <source>
        <dbReference type="SAM" id="MobiDB-lite"/>
    </source>
</evidence>
<dbReference type="InterPro" id="IPR011055">
    <property type="entry name" value="Dup_hybrid_motif"/>
</dbReference>
<dbReference type="PANTHER" id="PTHR46388:SF2">
    <property type="entry name" value="NHL REPEAT-CONTAINING PROTEIN 2"/>
    <property type="match status" value="1"/>
</dbReference>
<dbReference type="PANTHER" id="PTHR46388">
    <property type="entry name" value="NHL REPEAT-CONTAINING PROTEIN 2"/>
    <property type="match status" value="1"/>
</dbReference>
<comment type="caution">
    <text evidence="4">The sequence shown here is derived from an EMBL/GenBank/DDBJ whole genome shotgun (WGS) entry which is preliminary data.</text>
</comment>
<dbReference type="EMBL" id="JAJHPV010000020">
    <property type="protein sequence ID" value="MCC6072874.1"/>
    <property type="molecule type" value="Genomic_DNA"/>
</dbReference>
<dbReference type="PROSITE" id="PS51125">
    <property type="entry name" value="NHL"/>
    <property type="match status" value="2"/>
</dbReference>
<dbReference type="Gene3D" id="2.70.70.10">
    <property type="entry name" value="Glucose Permease (Domain IIA)"/>
    <property type="match status" value="1"/>
</dbReference>
<dbReference type="InterPro" id="IPR001258">
    <property type="entry name" value="NHL_repeat"/>
</dbReference>
<accession>A0ABS8J084</accession>
<dbReference type="CDD" id="cd14953">
    <property type="entry name" value="NHL_like_1"/>
    <property type="match status" value="1"/>
</dbReference>